<reference evidence="13 14" key="2">
    <citation type="submission" date="2014-07" db="EMBL/GenBank/DDBJ databases">
        <title>Porphyromonadaceae bacterium OUH 334697 = ATCC BAA-2682 = DSM 28341 draft genome.</title>
        <authorList>
            <person name="Sydenham T.V."/>
            <person name="Hasman H."/>
            <person name="Justesen U.S."/>
        </authorList>
    </citation>
    <scope>NUCLEOTIDE SEQUENCE [LARGE SCALE GENOMIC DNA]</scope>
    <source>
        <strain evidence="13 14">OUH 334697</strain>
    </source>
</reference>
<dbReference type="Gene3D" id="1.10.287.130">
    <property type="match status" value="1"/>
</dbReference>
<evidence type="ECO:0000256" key="1">
    <source>
        <dbReference type="ARBA" id="ARBA00000085"/>
    </source>
</evidence>
<evidence type="ECO:0000256" key="7">
    <source>
        <dbReference type="SAM" id="Phobius"/>
    </source>
</evidence>
<dbReference type="EC" id="2.7.13.3" evidence="2"/>
<dbReference type="GO" id="GO:0009927">
    <property type="term" value="F:histidine phosphotransfer kinase activity"/>
    <property type="evidence" value="ECO:0007669"/>
    <property type="project" value="TreeGrafter"/>
</dbReference>
<feature type="domain" description="Response regulatory" evidence="10">
    <location>
        <begin position="916"/>
        <end position="1029"/>
    </location>
</feature>
<dbReference type="SMART" id="SM00388">
    <property type="entry name" value="HisKA"/>
    <property type="match status" value="1"/>
</dbReference>
<dbReference type="OrthoDB" id="9815750at2"/>
<feature type="transmembrane region" description="Helical" evidence="7">
    <location>
        <begin position="362"/>
        <end position="381"/>
    </location>
</feature>
<dbReference type="PRINTS" id="PR00344">
    <property type="entry name" value="BCTRLSENSOR"/>
</dbReference>
<dbReference type="PANTHER" id="PTHR43047">
    <property type="entry name" value="TWO-COMPONENT HISTIDINE PROTEIN KINASE"/>
    <property type="match status" value="1"/>
</dbReference>
<feature type="chain" id="PRO_5043118932" description="histidine kinase" evidence="8">
    <location>
        <begin position="21"/>
        <end position="1036"/>
    </location>
</feature>
<dbReference type="EMBL" id="JPIT01000007">
    <property type="protein sequence ID" value="KIO47159.1"/>
    <property type="molecule type" value="Genomic_DNA"/>
</dbReference>
<dbReference type="SUPFAM" id="SSF52172">
    <property type="entry name" value="CheY-like"/>
    <property type="match status" value="1"/>
</dbReference>
<keyword evidence="15" id="KW-1185">Reference proteome</keyword>
<dbReference type="AlphaFoldDB" id="A0A0C3RFT2"/>
<dbReference type="Pfam" id="PF02518">
    <property type="entry name" value="HATPase_c"/>
    <property type="match status" value="1"/>
</dbReference>
<organism evidence="12 15">
    <name type="scientific">Sanguibacteroides justesenii</name>
    <dbReference type="NCBI Taxonomy" id="1547597"/>
    <lineage>
        <taxon>Bacteria</taxon>
        <taxon>Pseudomonadati</taxon>
        <taxon>Bacteroidota</taxon>
        <taxon>Bacteroidia</taxon>
        <taxon>Bacteroidales</taxon>
        <taxon>Porphyromonadaceae</taxon>
        <taxon>Sanguibacteroides</taxon>
    </lineage>
</organism>
<dbReference type="Gene3D" id="3.30.565.10">
    <property type="entry name" value="Histidine kinase-like ATPase, C-terminal domain"/>
    <property type="match status" value="1"/>
</dbReference>
<evidence type="ECO:0000313" key="14">
    <source>
        <dbReference type="Proteomes" id="UP000031937"/>
    </source>
</evidence>
<dbReference type="InterPro" id="IPR000700">
    <property type="entry name" value="PAS-assoc_C"/>
</dbReference>
<dbReference type="SUPFAM" id="SSF55785">
    <property type="entry name" value="PYP-like sensor domain (PAS domain)"/>
    <property type="match status" value="1"/>
</dbReference>
<dbReference type="InterPro" id="IPR011006">
    <property type="entry name" value="CheY-like_superfamily"/>
</dbReference>
<evidence type="ECO:0000256" key="8">
    <source>
        <dbReference type="SAM" id="SignalP"/>
    </source>
</evidence>
<proteinExistence type="predicted"/>
<dbReference type="EMBL" id="JPIU01000040">
    <property type="protein sequence ID" value="KIO44184.1"/>
    <property type="molecule type" value="Genomic_DNA"/>
</dbReference>
<dbReference type="GO" id="GO:0005886">
    <property type="term" value="C:plasma membrane"/>
    <property type="evidence" value="ECO:0007669"/>
    <property type="project" value="TreeGrafter"/>
</dbReference>
<dbReference type="PROSITE" id="PS50113">
    <property type="entry name" value="PAC"/>
    <property type="match status" value="1"/>
</dbReference>
<dbReference type="SMART" id="SM00387">
    <property type="entry name" value="HATPase_c"/>
    <property type="match status" value="1"/>
</dbReference>
<reference evidence="12 15" key="1">
    <citation type="submission" date="2014-07" db="EMBL/GenBank/DDBJ databases">
        <title>Porphyromonadaceae bacterium OUH 308042 = ATCC BAA-2681 = DSM 28342 draft genome.</title>
        <authorList>
            <person name="Sydenham T.V."/>
            <person name="Hasman H."/>
            <person name="Justensen U.S."/>
        </authorList>
    </citation>
    <scope>NUCLEOTIDE SEQUENCE [LARGE SCALE GENOMIC DNA]</scope>
    <source>
        <strain evidence="12 15">OUH 308042</strain>
    </source>
</reference>
<dbReference type="CDD" id="cd17546">
    <property type="entry name" value="REC_hyHK_CKI1_RcsC-like"/>
    <property type="match status" value="1"/>
</dbReference>
<evidence type="ECO:0000256" key="5">
    <source>
        <dbReference type="ARBA" id="ARBA00022777"/>
    </source>
</evidence>
<dbReference type="CDD" id="cd00082">
    <property type="entry name" value="HisKA"/>
    <property type="match status" value="1"/>
</dbReference>
<dbReference type="InterPro" id="IPR036097">
    <property type="entry name" value="HisK_dim/P_sf"/>
</dbReference>
<dbReference type="PROSITE" id="PS50110">
    <property type="entry name" value="RESPONSE_REGULATORY"/>
    <property type="match status" value="1"/>
</dbReference>
<evidence type="ECO:0000256" key="2">
    <source>
        <dbReference type="ARBA" id="ARBA00012438"/>
    </source>
</evidence>
<dbReference type="SUPFAM" id="SSF47384">
    <property type="entry name" value="Homodimeric domain of signal transducing histidine kinase"/>
    <property type="match status" value="1"/>
</dbReference>
<dbReference type="Gene3D" id="3.30.450.20">
    <property type="entry name" value="PAS domain"/>
    <property type="match status" value="2"/>
</dbReference>
<evidence type="ECO:0000259" key="11">
    <source>
        <dbReference type="PROSITE" id="PS50113"/>
    </source>
</evidence>
<dbReference type="PANTHER" id="PTHR43047:SF72">
    <property type="entry name" value="OSMOSENSING HISTIDINE PROTEIN KINASE SLN1"/>
    <property type="match status" value="1"/>
</dbReference>
<dbReference type="InterPro" id="IPR036890">
    <property type="entry name" value="HATPase_C_sf"/>
</dbReference>
<sequence>MNKPFFCIFILCMYTSTSFAQKNTPSQNDYILIINSYTETTPWSSSIIDPIIRMASKNQKLDIYIEHMNMFVVNKQEELNEFTELLFSEYSEKRPKLLVVVGNFALLLKDEIRNKWRDIPLIVCAEQDYLGTPENYLNKTIIKPEDRVSLASLAGEYNLTLLYSRLYPKENIDLMNEMLPDMQKLLILMDKRYVNQQIQWEISEILKKHYPRVEYKTIYAEETSINQLLDTLKLVDKATTGVLFSSWFHAQQFNRRTLLMINSFQIISNSSVPIFTLRNAFMKHGGMIGGYMYDDTDFENKLIKTISEVLTGTQPKDIPFYYPVKAAPTFNYNTLLLKGISPDICPPDSVFYNKPVTFWEQYKYLLIGIIVFLVIILLFLIQQGRIIVLNRLKEMQQKEIEYASDYLNLFNNMPILYMKEKIILDEENNPVDSVFVEVNRFFEKSFGDKKSIIGKKVSELFPESLATFIPFFKIAITERRTITFPYYFERIGIFYDVVISYSNKPDTIDIFCLDSTELHQAQEKIRSTNHKLAMALEVANIVPWKWNLRKKTILCDVNRPIELSNVKHNINEDHLSVPDSQYFSKIIKEDRERVKKTYQSLIEGKIDKIKEEYRVVTSDHNGHRIDWVEAQATVDSRDEKGAPLTLVGSSLVITERKKMEQELISAKDRAEESNRLKSAFLANMSHEIRTPLNAIVGFSGILATLEEEKEKQEYVNIIENNNELLLQLISDILDLSKIEAGTLDFIYSDIELNTLMGTLEQTQFSKINPEAVKLQFEPGLPACEINTEKNRLTQVLTNLLANAIKFTTAGSIRFGYEIQDKFLYFYVSDTGCGIAKEQKEKIFDRFVKLNTFAQGTGLGLSICQVIVQHMGGTIGVESEEGKGSKFWFTVPYHPVTINKKQEQTVEPVKIEKSKLTIMVAEDDPSNYKLFESILRSEYHIVHAWNGKEAVELFKKHHPNIILMDINMPEMNGYDATREIRKLSTQVPIIAVTAFAYASDEQKIMSNGFDGYMAKPINAKQLKSQLTSILQERIIFL</sequence>
<dbReference type="PROSITE" id="PS50109">
    <property type="entry name" value="HIS_KIN"/>
    <property type="match status" value="1"/>
</dbReference>
<name>A0A0C3RFT2_9PORP</name>
<evidence type="ECO:0000259" key="10">
    <source>
        <dbReference type="PROSITE" id="PS50110"/>
    </source>
</evidence>
<evidence type="ECO:0000256" key="4">
    <source>
        <dbReference type="ARBA" id="ARBA00022679"/>
    </source>
</evidence>
<dbReference type="SMART" id="SM00448">
    <property type="entry name" value="REC"/>
    <property type="match status" value="1"/>
</dbReference>
<gene>
    <name evidence="12" type="ORF">BA92_12490</name>
    <name evidence="13" type="ORF">IE90_00745</name>
</gene>
<dbReference type="InterPro" id="IPR035965">
    <property type="entry name" value="PAS-like_dom_sf"/>
</dbReference>
<keyword evidence="5 12" id="KW-0418">Kinase</keyword>
<evidence type="ECO:0000256" key="3">
    <source>
        <dbReference type="ARBA" id="ARBA00022553"/>
    </source>
</evidence>
<dbReference type="InterPro" id="IPR003661">
    <property type="entry name" value="HisK_dim/P_dom"/>
</dbReference>
<dbReference type="InterPro" id="IPR004358">
    <property type="entry name" value="Sig_transdc_His_kin-like_C"/>
</dbReference>
<keyword evidence="8" id="KW-0732">Signal</keyword>
<dbReference type="GO" id="GO:0000155">
    <property type="term" value="F:phosphorelay sensor kinase activity"/>
    <property type="evidence" value="ECO:0007669"/>
    <property type="project" value="InterPro"/>
</dbReference>
<dbReference type="InterPro" id="IPR005467">
    <property type="entry name" value="His_kinase_dom"/>
</dbReference>
<keyword evidence="7" id="KW-1133">Transmembrane helix</keyword>
<dbReference type="FunFam" id="3.30.565.10:FF:000006">
    <property type="entry name" value="Sensor histidine kinase WalK"/>
    <property type="match status" value="1"/>
</dbReference>
<keyword evidence="4" id="KW-0808">Transferase</keyword>
<dbReference type="InterPro" id="IPR001789">
    <property type="entry name" value="Sig_transdc_resp-reg_receiver"/>
</dbReference>
<evidence type="ECO:0000313" key="15">
    <source>
        <dbReference type="Proteomes" id="UP000031980"/>
    </source>
</evidence>
<dbReference type="Pfam" id="PF00512">
    <property type="entry name" value="HisKA"/>
    <property type="match status" value="1"/>
</dbReference>
<feature type="domain" description="PAC" evidence="11">
    <location>
        <begin position="609"/>
        <end position="665"/>
    </location>
</feature>
<comment type="catalytic activity">
    <reaction evidence="1">
        <text>ATP + protein L-histidine = ADP + protein N-phospho-L-histidine.</text>
        <dbReference type="EC" id="2.7.13.3"/>
    </reaction>
</comment>
<dbReference type="Proteomes" id="UP000031980">
    <property type="component" value="Unassembled WGS sequence"/>
</dbReference>
<evidence type="ECO:0000313" key="12">
    <source>
        <dbReference type="EMBL" id="KIO44184.1"/>
    </source>
</evidence>
<feature type="modified residue" description="4-aspartylphosphate" evidence="6">
    <location>
        <position position="964"/>
    </location>
</feature>
<evidence type="ECO:0000256" key="6">
    <source>
        <dbReference type="PROSITE-ProRule" id="PRU00169"/>
    </source>
</evidence>
<keyword evidence="7" id="KW-0472">Membrane</keyword>
<dbReference type="Pfam" id="PF00072">
    <property type="entry name" value="Response_reg"/>
    <property type="match status" value="1"/>
</dbReference>
<dbReference type="InterPro" id="IPR003594">
    <property type="entry name" value="HATPase_dom"/>
</dbReference>
<comment type="caution">
    <text evidence="12">The sequence shown here is derived from an EMBL/GenBank/DDBJ whole genome shotgun (WGS) entry which is preliminary data.</text>
</comment>
<dbReference type="Gene3D" id="3.40.50.2300">
    <property type="match status" value="3"/>
</dbReference>
<protein>
    <recommendedName>
        <fullName evidence="2">histidine kinase</fullName>
        <ecNumber evidence="2">2.7.13.3</ecNumber>
    </recommendedName>
</protein>
<dbReference type="SUPFAM" id="SSF55874">
    <property type="entry name" value="ATPase domain of HSP90 chaperone/DNA topoisomerase II/histidine kinase"/>
    <property type="match status" value="1"/>
</dbReference>
<dbReference type="CDD" id="cd16922">
    <property type="entry name" value="HATPase_EvgS-ArcB-TorS-like"/>
    <property type="match status" value="1"/>
</dbReference>
<keyword evidence="3 6" id="KW-0597">Phosphoprotein</keyword>
<feature type="domain" description="Histidine kinase" evidence="9">
    <location>
        <begin position="683"/>
        <end position="894"/>
    </location>
</feature>
<accession>A0A0C3RFT2</accession>
<feature type="signal peptide" evidence="8">
    <location>
        <begin position="1"/>
        <end position="20"/>
    </location>
</feature>
<evidence type="ECO:0000259" key="9">
    <source>
        <dbReference type="PROSITE" id="PS50109"/>
    </source>
</evidence>
<dbReference type="Proteomes" id="UP000031937">
    <property type="component" value="Unassembled WGS sequence"/>
</dbReference>
<keyword evidence="7" id="KW-0812">Transmembrane</keyword>
<evidence type="ECO:0000313" key="13">
    <source>
        <dbReference type="EMBL" id="KIO47159.1"/>
    </source>
</evidence>